<feature type="domain" description="N-acetyltransferase" evidence="2">
    <location>
        <begin position="8"/>
        <end position="98"/>
    </location>
</feature>
<dbReference type="Pfam" id="PF14542">
    <property type="entry name" value="Acetyltransf_CG"/>
    <property type="match status" value="1"/>
</dbReference>
<dbReference type="PANTHER" id="PTHR31435">
    <property type="entry name" value="PROTEIN NATD1"/>
    <property type="match status" value="1"/>
</dbReference>
<dbReference type="Proteomes" id="UP000051886">
    <property type="component" value="Unassembled WGS sequence"/>
</dbReference>
<dbReference type="PATRIC" id="fig|449659.4.peg.1744"/>
<dbReference type="EMBL" id="JQCN01000004">
    <property type="protein sequence ID" value="KRO02039.1"/>
    <property type="molecule type" value="Genomic_DNA"/>
</dbReference>
<sequence length="98" mass="11346">MKFLFESNYNNKQDRFVHYNEDEKVDAQVDFTVDDEKKTYTIDSTVVDPSLRGQGIGGYLMLEMANHARKSGYKIINVCPYAVKFFEKHQDENADVLA</sequence>
<dbReference type="Gene3D" id="3.40.630.30">
    <property type="match status" value="1"/>
</dbReference>
<dbReference type="RefSeq" id="WP_017867430.1">
    <property type="nucleotide sequence ID" value="NZ_BJYB01000010.1"/>
</dbReference>
<name>A0A0R2LKZ6_9LACO</name>
<dbReference type="PROSITE" id="PS51729">
    <property type="entry name" value="GNAT_YJDJ"/>
    <property type="match status" value="1"/>
</dbReference>
<organism evidence="3 4">
    <name type="scientific">Ligilactobacillus pobuzihii</name>
    <dbReference type="NCBI Taxonomy" id="449659"/>
    <lineage>
        <taxon>Bacteria</taxon>
        <taxon>Bacillati</taxon>
        <taxon>Bacillota</taxon>
        <taxon>Bacilli</taxon>
        <taxon>Lactobacillales</taxon>
        <taxon>Lactobacillaceae</taxon>
        <taxon>Ligilactobacillus</taxon>
    </lineage>
</organism>
<keyword evidence="3" id="KW-0808">Transferase</keyword>
<dbReference type="InterPro" id="IPR031165">
    <property type="entry name" value="GNAT_YJDJ"/>
</dbReference>
<protein>
    <submittedName>
        <fullName evidence="3">Acetyltransferase</fullName>
    </submittedName>
</protein>
<dbReference type="SUPFAM" id="SSF55729">
    <property type="entry name" value="Acyl-CoA N-acyltransferases (Nat)"/>
    <property type="match status" value="1"/>
</dbReference>
<dbReference type="InterPro" id="IPR016181">
    <property type="entry name" value="Acyl_CoA_acyltransferase"/>
</dbReference>
<dbReference type="GO" id="GO:0016747">
    <property type="term" value="F:acyltransferase activity, transferring groups other than amino-acyl groups"/>
    <property type="evidence" value="ECO:0007669"/>
    <property type="project" value="InterPro"/>
</dbReference>
<dbReference type="STRING" id="449659.IV66_GL001708"/>
<feature type="domain" description="N-acetyltransferase" evidence="1">
    <location>
        <begin position="1"/>
        <end position="98"/>
    </location>
</feature>
<dbReference type="InterPro" id="IPR000182">
    <property type="entry name" value="GNAT_dom"/>
</dbReference>
<evidence type="ECO:0000259" key="2">
    <source>
        <dbReference type="PROSITE" id="PS51729"/>
    </source>
</evidence>
<evidence type="ECO:0000259" key="1">
    <source>
        <dbReference type="PROSITE" id="PS51186"/>
    </source>
</evidence>
<accession>A0A0R2LKZ6</accession>
<dbReference type="PANTHER" id="PTHR31435:SF10">
    <property type="entry name" value="BSR4717 PROTEIN"/>
    <property type="match status" value="1"/>
</dbReference>
<proteinExistence type="predicted"/>
<evidence type="ECO:0000313" key="3">
    <source>
        <dbReference type="EMBL" id="KRO02039.1"/>
    </source>
</evidence>
<dbReference type="AlphaFoldDB" id="A0A0R2LKZ6"/>
<dbReference type="OrthoDB" id="9793389at2"/>
<evidence type="ECO:0000313" key="4">
    <source>
        <dbReference type="Proteomes" id="UP000051886"/>
    </source>
</evidence>
<comment type="caution">
    <text evidence="3">The sequence shown here is derived from an EMBL/GenBank/DDBJ whole genome shotgun (WGS) entry which is preliminary data.</text>
</comment>
<keyword evidence="4" id="KW-1185">Reference proteome</keyword>
<reference evidence="3 4" key="1">
    <citation type="journal article" date="2015" name="Genome Announc.">
        <title>Expanding the biotechnology potential of lactobacilli through comparative genomics of 213 strains and associated genera.</title>
        <authorList>
            <person name="Sun Z."/>
            <person name="Harris H.M."/>
            <person name="McCann A."/>
            <person name="Guo C."/>
            <person name="Argimon S."/>
            <person name="Zhang W."/>
            <person name="Yang X."/>
            <person name="Jeffery I.B."/>
            <person name="Cooney J.C."/>
            <person name="Kagawa T.F."/>
            <person name="Liu W."/>
            <person name="Song Y."/>
            <person name="Salvetti E."/>
            <person name="Wrobel A."/>
            <person name="Rasinkangas P."/>
            <person name="Parkhill J."/>
            <person name="Rea M.C."/>
            <person name="O'Sullivan O."/>
            <person name="Ritari J."/>
            <person name="Douillard F.P."/>
            <person name="Paul Ross R."/>
            <person name="Yang R."/>
            <person name="Briner A.E."/>
            <person name="Felis G.E."/>
            <person name="de Vos W.M."/>
            <person name="Barrangou R."/>
            <person name="Klaenhammer T.R."/>
            <person name="Caufield P.W."/>
            <person name="Cui Y."/>
            <person name="Zhang H."/>
            <person name="O'Toole P.W."/>
        </authorList>
    </citation>
    <scope>NUCLEOTIDE SEQUENCE [LARGE SCALE GENOMIC DNA]</scope>
    <source>
        <strain evidence="3 4">NBRC 103219</strain>
    </source>
</reference>
<gene>
    <name evidence="3" type="ORF">IV66_GL001708</name>
</gene>
<dbReference type="InterPro" id="IPR045057">
    <property type="entry name" value="Gcn5-rel_NAT"/>
</dbReference>
<dbReference type="PROSITE" id="PS51186">
    <property type="entry name" value="GNAT"/>
    <property type="match status" value="1"/>
</dbReference>
<dbReference type="CDD" id="cd04301">
    <property type="entry name" value="NAT_SF"/>
    <property type="match status" value="1"/>
</dbReference>